<gene>
    <name evidence="2" type="ORF">C8F04DRAFT_1272617</name>
</gene>
<evidence type="ECO:0000313" key="3">
    <source>
        <dbReference type="Proteomes" id="UP001218188"/>
    </source>
</evidence>
<feature type="compositionally biased region" description="Basic residues" evidence="1">
    <location>
        <begin position="570"/>
        <end position="580"/>
    </location>
</feature>
<comment type="caution">
    <text evidence="2">The sequence shown here is derived from an EMBL/GenBank/DDBJ whole genome shotgun (WGS) entry which is preliminary data.</text>
</comment>
<sequence length="580" mass="65044">MSQHTSSTSRRLCRPVFYPSPGDEDTVAHDHKKEGRYFVVGNGRCGAGVFTNIMRSNEQTDRYSDYAKRSTKRWTGPGGVEEIWRMYCQELHRGGCPVLHLPDGFNAPTLSTAAMASSPAPARARVLHAARAPTTPPALWGHGQHGGATRAWPPLPRYVPSSVSPSPLHPPAGTPRSPLPPPQYAASPLTSRRAEMEALVAARNLTPFKPSSSASSYATDSDIDLSELLDDDDNVVPVVWWAVEGVLGRTFATYEAAVAAKGASPLTVPGMMSSTDVRALEIFAAGARRYDLPLIRHLRYLLTPSCLVSLDMPKAAGHKNAAGSKPKPKKTKGKPDDDEDAKRRGNQGDYHGTRLDFLQDNLDIYRERSGKKTVTSWWPELFDGWWAKFCWRWPLDFEPGPEDVPDATEDDDLSPEDREAKAKAITDTEVVKNQTGFSYRLHKNGALSKGNPFGKWIKQIQGGDLRRPKRLQDWQVYMQDEEKNRVINTLFREREPTLAKERNTIEYRAQIARELWEDEPEEVKAEFREQAQEEFDDAMAEYEKKCKNKAAPSELDDDERRKLGGGLSRRCSRSLTRSRR</sequence>
<protein>
    <submittedName>
        <fullName evidence="2">Uncharacterized protein</fullName>
    </submittedName>
</protein>
<evidence type="ECO:0000256" key="1">
    <source>
        <dbReference type="SAM" id="MobiDB-lite"/>
    </source>
</evidence>
<dbReference type="EMBL" id="JARJCM010000209">
    <property type="protein sequence ID" value="KAJ7022502.1"/>
    <property type="molecule type" value="Genomic_DNA"/>
</dbReference>
<evidence type="ECO:0000313" key="2">
    <source>
        <dbReference type="EMBL" id="KAJ7022502.1"/>
    </source>
</evidence>
<feature type="region of interest" description="Disordered" evidence="1">
    <location>
        <begin position="162"/>
        <end position="190"/>
    </location>
</feature>
<accession>A0AAD6S8E3</accession>
<feature type="region of interest" description="Disordered" evidence="1">
    <location>
        <begin position="317"/>
        <end position="352"/>
    </location>
</feature>
<organism evidence="2 3">
    <name type="scientific">Mycena alexandri</name>
    <dbReference type="NCBI Taxonomy" id="1745969"/>
    <lineage>
        <taxon>Eukaryota</taxon>
        <taxon>Fungi</taxon>
        <taxon>Dikarya</taxon>
        <taxon>Basidiomycota</taxon>
        <taxon>Agaricomycotina</taxon>
        <taxon>Agaricomycetes</taxon>
        <taxon>Agaricomycetidae</taxon>
        <taxon>Agaricales</taxon>
        <taxon>Marasmiineae</taxon>
        <taxon>Mycenaceae</taxon>
        <taxon>Mycena</taxon>
    </lineage>
</organism>
<reference evidence="2" key="1">
    <citation type="submission" date="2023-03" db="EMBL/GenBank/DDBJ databases">
        <title>Massive genome expansion in bonnet fungi (Mycena s.s.) driven by repeated elements and novel gene families across ecological guilds.</title>
        <authorList>
            <consortium name="Lawrence Berkeley National Laboratory"/>
            <person name="Harder C.B."/>
            <person name="Miyauchi S."/>
            <person name="Viragh M."/>
            <person name="Kuo A."/>
            <person name="Thoen E."/>
            <person name="Andreopoulos B."/>
            <person name="Lu D."/>
            <person name="Skrede I."/>
            <person name="Drula E."/>
            <person name="Henrissat B."/>
            <person name="Morin E."/>
            <person name="Kohler A."/>
            <person name="Barry K."/>
            <person name="LaButti K."/>
            <person name="Morin E."/>
            <person name="Salamov A."/>
            <person name="Lipzen A."/>
            <person name="Mereny Z."/>
            <person name="Hegedus B."/>
            <person name="Baldrian P."/>
            <person name="Stursova M."/>
            <person name="Weitz H."/>
            <person name="Taylor A."/>
            <person name="Grigoriev I.V."/>
            <person name="Nagy L.G."/>
            <person name="Martin F."/>
            <person name="Kauserud H."/>
        </authorList>
    </citation>
    <scope>NUCLEOTIDE SEQUENCE</scope>
    <source>
        <strain evidence="2">CBHHK200</strain>
    </source>
</reference>
<keyword evidence="3" id="KW-1185">Reference proteome</keyword>
<dbReference type="Proteomes" id="UP001218188">
    <property type="component" value="Unassembled WGS sequence"/>
</dbReference>
<name>A0AAD6S8E3_9AGAR</name>
<feature type="compositionally biased region" description="Pro residues" evidence="1">
    <location>
        <begin position="167"/>
        <end position="183"/>
    </location>
</feature>
<dbReference type="AlphaFoldDB" id="A0AAD6S8E3"/>
<feature type="region of interest" description="Disordered" evidence="1">
    <location>
        <begin position="547"/>
        <end position="580"/>
    </location>
</feature>
<proteinExistence type="predicted"/>